<dbReference type="GO" id="GO:0016747">
    <property type="term" value="F:acyltransferase activity, transferring groups other than amino-acyl groups"/>
    <property type="evidence" value="ECO:0007669"/>
    <property type="project" value="TreeGrafter"/>
</dbReference>
<reference evidence="1 2" key="1">
    <citation type="submission" date="2014-05" db="EMBL/GenBank/DDBJ databases">
        <title>Novel Listeriaceae from food processing environments.</title>
        <authorList>
            <person name="den Bakker H.C."/>
        </authorList>
    </citation>
    <scope>NUCLEOTIDE SEQUENCE [LARGE SCALE GENOMIC DNA]</scope>
    <source>
        <strain evidence="1 2">FSL A5-0281</strain>
    </source>
</reference>
<dbReference type="SUPFAM" id="SSF53474">
    <property type="entry name" value="alpha/beta-Hydrolases"/>
    <property type="match status" value="1"/>
</dbReference>
<keyword evidence="2" id="KW-1185">Reference proteome</keyword>
<sequence>MTTFSSHFFSAALELRTSLQVFIPDQVDEDKPMRLLYLLHGLSDDDTAWLTNTSLVRYAENRNIAIVMPQVHRSFYTDMRIGNRYWTFLSEELPSLIHRWFRLPTEPENTYVAGLSMGGFGALKWGLNYPEKFAGMASLSGALDLVALRHQRPEMEVEMVPTFGSIEDMEGSMNDLVALLPKVANRDWKPRVLQLCGTEDFLYANNLGFKAAIEKTDFAYIYREIPGEHNWKYWDREIQTVLDWIDKKGDFA</sequence>
<protein>
    <submittedName>
        <fullName evidence="1">Esterase</fullName>
    </submittedName>
</protein>
<dbReference type="Gene3D" id="3.40.50.1820">
    <property type="entry name" value="alpha/beta hydrolase"/>
    <property type="match status" value="1"/>
</dbReference>
<dbReference type="InterPro" id="IPR000801">
    <property type="entry name" value="Esterase-like"/>
</dbReference>
<dbReference type="RefSeq" id="WP_036086806.1">
    <property type="nucleotide sequence ID" value="NZ_CBCSHQ010000010.1"/>
</dbReference>
<dbReference type="AlphaFoldDB" id="A0A099W4I1"/>
<comment type="caution">
    <text evidence="1">The sequence shown here is derived from an EMBL/GenBank/DDBJ whole genome shotgun (WGS) entry which is preliminary data.</text>
</comment>
<dbReference type="PANTHER" id="PTHR48098">
    <property type="entry name" value="ENTEROCHELIN ESTERASE-RELATED"/>
    <property type="match status" value="1"/>
</dbReference>
<dbReference type="Proteomes" id="UP000029844">
    <property type="component" value="Unassembled WGS sequence"/>
</dbReference>
<evidence type="ECO:0000313" key="2">
    <source>
        <dbReference type="Proteomes" id="UP000029844"/>
    </source>
</evidence>
<accession>A0A099W4I1</accession>
<dbReference type="InterPro" id="IPR050583">
    <property type="entry name" value="Mycobacterial_A85_antigen"/>
</dbReference>
<dbReference type="GeneID" id="58717980"/>
<evidence type="ECO:0000313" key="1">
    <source>
        <dbReference type="EMBL" id="KGL39686.1"/>
    </source>
</evidence>
<dbReference type="eggNOG" id="COG0627">
    <property type="taxonomic scope" value="Bacteria"/>
</dbReference>
<name>A0A099W4I1_9LIST</name>
<dbReference type="STRING" id="1552123.EP57_11495"/>
<dbReference type="EMBL" id="JNFA01000025">
    <property type="protein sequence ID" value="KGL39686.1"/>
    <property type="molecule type" value="Genomic_DNA"/>
</dbReference>
<dbReference type="OrthoDB" id="9803578at2"/>
<dbReference type="Pfam" id="PF00756">
    <property type="entry name" value="Esterase"/>
    <property type="match status" value="1"/>
</dbReference>
<gene>
    <name evidence="1" type="ORF">EP57_11495</name>
</gene>
<dbReference type="InterPro" id="IPR029058">
    <property type="entry name" value="AB_hydrolase_fold"/>
</dbReference>
<dbReference type="PANTHER" id="PTHR48098:SF1">
    <property type="entry name" value="DIACYLGLYCEROL ACYLTRANSFERASE_MYCOLYLTRANSFERASE AG85A"/>
    <property type="match status" value="1"/>
</dbReference>
<proteinExistence type="predicted"/>
<organism evidence="1 2">
    <name type="scientific">Listeria booriae</name>
    <dbReference type="NCBI Taxonomy" id="1552123"/>
    <lineage>
        <taxon>Bacteria</taxon>
        <taxon>Bacillati</taxon>
        <taxon>Bacillota</taxon>
        <taxon>Bacilli</taxon>
        <taxon>Bacillales</taxon>
        <taxon>Listeriaceae</taxon>
        <taxon>Listeria</taxon>
    </lineage>
</organism>